<dbReference type="Proteomes" id="UP001175000">
    <property type="component" value="Unassembled WGS sequence"/>
</dbReference>
<dbReference type="InterPro" id="IPR000283">
    <property type="entry name" value="NADH_UbQ_OxRdtase_75kDa_su_CS"/>
</dbReference>
<feature type="region of interest" description="Disordered" evidence="1">
    <location>
        <begin position="104"/>
        <end position="129"/>
    </location>
</feature>
<accession>A0AA39WZD5</accession>
<comment type="caution">
    <text evidence="2">The sequence shown here is derived from an EMBL/GenBank/DDBJ whole genome shotgun (WGS) entry which is preliminary data.</text>
</comment>
<evidence type="ECO:0000313" key="2">
    <source>
        <dbReference type="EMBL" id="KAK0624015.1"/>
    </source>
</evidence>
<keyword evidence="3" id="KW-1185">Reference proteome</keyword>
<dbReference type="GO" id="GO:0042773">
    <property type="term" value="P:ATP synthesis coupled electron transport"/>
    <property type="evidence" value="ECO:0007669"/>
    <property type="project" value="InterPro"/>
</dbReference>
<dbReference type="AlphaFoldDB" id="A0AA39WZD5"/>
<dbReference type="GO" id="GO:0008137">
    <property type="term" value="F:NADH dehydrogenase (ubiquinone) activity"/>
    <property type="evidence" value="ECO:0007669"/>
    <property type="project" value="InterPro"/>
</dbReference>
<evidence type="ECO:0000256" key="1">
    <source>
        <dbReference type="SAM" id="MobiDB-lite"/>
    </source>
</evidence>
<organism evidence="2 3">
    <name type="scientific">Immersiella caudata</name>
    <dbReference type="NCBI Taxonomy" id="314043"/>
    <lineage>
        <taxon>Eukaryota</taxon>
        <taxon>Fungi</taxon>
        <taxon>Dikarya</taxon>
        <taxon>Ascomycota</taxon>
        <taxon>Pezizomycotina</taxon>
        <taxon>Sordariomycetes</taxon>
        <taxon>Sordariomycetidae</taxon>
        <taxon>Sordariales</taxon>
        <taxon>Lasiosphaeriaceae</taxon>
        <taxon>Immersiella</taxon>
    </lineage>
</organism>
<evidence type="ECO:0000313" key="3">
    <source>
        <dbReference type="Proteomes" id="UP001175000"/>
    </source>
</evidence>
<gene>
    <name evidence="2" type="ORF">B0T14DRAFT_192233</name>
</gene>
<proteinExistence type="predicted"/>
<name>A0AA39WZD5_9PEZI</name>
<reference evidence="2" key="1">
    <citation type="submission" date="2023-06" db="EMBL/GenBank/DDBJ databases">
        <title>Genome-scale phylogeny and comparative genomics of the fungal order Sordariales.</title>
        <authorList>
            <consortium name="Lawrence Berkeley National Laboratory"/>
            <person name="Hensen N."/>
            <person name="Bonometti L."/>
            <person name="Westerberg I."/>
            <person name="Brannstrom I.O."/>
            <person name="Guillou S."/>
            <person name="Cros-Aarteil S."/>
            <person name="Calhoun S."/>
            <person name="Haridas S."/>
            <person name="Kuo A."/>
            <person name="Mondo S."/>
            <person name="Pangilinan J."/>
            <person name="Riley R."/>
            <person name="Labutti K."/>
            <person name="Andreopoulos B."/>
            <person name="Lipzen A."/>
            <person name="Chen C."/>
            <person name="Yanf M."/>
            <person name="Daum C."/>
            <person name="Ng V."/>
            <person name="Clum A."/>
            <person name="Steindorff A."/>
            <person name="Ohm R."/>
            <person name="Martin F."/>
            <person name="Silar P."/>
            <person name="Natvig D."/>
            <person name="Lalanne C."/>
            <person name="Gautier V."/>
            <person name="Ament-Velasquez S.L."/>
            <person name="Kruys A."/>
            <person name="Hutchinson M.I."/>
            <person name="Powell A.J."/>
            <person name="Barry K."/>
            <person name="Miller A.N."/>
            <person name="Grigoriev I.V."/>
            <person name="Debuchy R."/>
            <person name="Gladieux P."/>
            <person name="Thoren M.H."/>
            <person name="Johannesson H."/>
        </authorList>
    </citation>
    <scope>NUCLEOTIDE SEQUENCE</scope>
    <source>
        <strain evidence="2">CBS 606.72</strain>
    </source>
</reference>
<dbReference type="EMBL" id="JAULSU010000003">
    <property type="protein sequence ID" value="KAK0624015.1"/>
    <property type="molecule type" value="Genomic_DNA"/>
</dbReference>
<protein>
    <submittedName>
        <fullName evidence="2">Uncharacterized protein</fullName>
    </submittedName>
</protein>
<dbReference type="PROSITE" id="PS00641">
    <property type="entry name" value="COMPLEX1_75K_1"/>
    <property type="match status" value="1"/>
</dbReference>
<dbReference type="GO" id="GO:0016020">
    <property type="term" value="C:membrane"/>
    <property type="evidence" value="ECO:0007669"/>
    <property type="project" value="InterPro"/>
</dbReference>
<sequence length="218" mass="24387">MATPVEPLPCWCRPPSTIASCRPCRVPKSSADAAHTSRWHCHTSNNLRGTNDRPMLGISAEDYFQVHGRINGHPPFALFFRPGRVCVEVPERACCPGKYPRPPLRLHTAHPHRQSSTSKKNSEGAQDPGGEAATLLMRRIGACTNCLSPRFVRALVAYCWRRSILMAVHLATLKSWRWEMNEFKRWWESRQGANCLSSTLPLLQSSLSIVGRCLSASV</sequence>